<evidence type="ECO:0000256" key="1">
    <source>
        <dbReference type="ARBA" id="ARBA00004377"/>
    </source>
</evidence>
<dbReference type="InterPro" id="IPR012902">
    <property type="entry name" value="N_methyl_site"/>
</dbReference>
<keyword evidence="6 11" id="KW-0812">Transmembrane</keyword>
<dbReference type="GO" id="GO:0015628">
    <property type="term" value="P:protein secretion by the type II secretion system"/>
    <property type="evidence" value="ECO:0007669"/>
    <property type="project" value="InterPro"/>
</dbReference>
<dbReference type="SUPFAM" id="SSF54523">
    <property type="entry name" value="Pili subunits"/>
    <property type="match status" value="1"/>
</dbReference>
<evidence type="ECO:0000313" key="14">
    <source>
        <dbReference type="Proteomes" id="UP000315235"/>
    </source>
</evidence>
<dbReference type="InterPro" id="IPR045584">
    <property type="entry name" value="Pilin-like"/>
</dbReference>
<dbReference type="Gene3D" id="3.55.40.10">
    <property type="entry name" value="minor pseudopilin epsh domain"/>
    <property type="match status" value="1"/>
</dbReference>
<keyword evidence="8 11" id="KW-0472">Membrane</keyword>
<evidence type="ECO:0000256" key="5">
    <source>
        <dbReference type="ARBA" id="ARBA00022519"/>
    </source>
</evidence>
<evidence type="ECO:0000256" key="7">
    <source>
        <dbReference type="ARBA" id="ARBA00022989"/>
    </source>
</evidence>
<proteinExistence type="inferred from homology"/>
<comment type="caution">
    <text evidence="13">The sequence shown here is derived from an EMBL/GenBank/DDBJ whole genome shotgun (WGS) entry which is preliminary data.</text>
</comment>
<evidence type="ECO:0000256" key="3">
    <source>
        <dbReference type="ARBA" id="ARBA00022475"/>
    </source>
</evidence>
<name>A0A553H318_9PSED</name>
<sequence length="166" mass="17321">MKRAKNSSGFTLTELMIVVALMAVFSAIAIPSFSSLVSNNRTQGAAGEIYGLLQFARSTAAANRSTLMVCFDAGKISVKTLCTKADSEALRIVNTAVDMGSVSINSSQNVVTFYPNGTTKAPATTIVLCGSNGAANGFTLTVDVSGSVRMWNRGKTRDNAATMSSC</sequence>
<dbReference type="GO" id="GO:0015627">
    <property type="term" value="C:type II protein secretion system complex"/>
    <property type="evidence" value="ECO:0007669"/>
    <property type="project" value="InterPro"/>
</dbReference>
<dbReference type="Pfam" id="PF07963">
    <property type="entry name" value="N_methyl"/>
    <property type="match status" value="1"/>
</dbReference>
<comment type="subcellular location">
    <subcellularLocation>
        <location evidence="1">Cell inner membrane</location>
        <topology evidence="1">Single-pass membrane protein</topology>
    </subcellularLocation>
</comment>
<reference evidence="13 14" key="1">
    <citation type="submission" date="2019-07" db="EMBL/GenBank/DDBJ databases">
        <title>Pseudomonas mangiferae sp. nov., isolated from bark of mango tree in Thailand.</title>
        <authorList>
            <person name="Srisuk N."/>
            <person name="Anurat P."/>
        </authorList>
    </citation>
    <scope>NUCLEOTIDE SEQUENCE [LARGE SCALE GENOMIC DNA]</scope>
    <source>
        <strain evidence="13 14">DMKU_BBB3-04</strain>
    </source>
</reference>
<dbReference type="NCBIfam" id="TIGR02532">
    <property type="entry name" value="IV_pilin_GFxxxE"/>
    <property type="match status" value="1"/>
</dbReference>
<evidence type="ECO:0000259" key="12">
    <source>
        <dbReference type="Pfam" id="PF12019"/>
    </source>
</evidence>
<dbReference type="InterPro" id="IPR022346">
    <property type="entry name" value="T2SS_GspH"/>
</dbReference>
<dbReference type="AlphaFoldDB" id="A0A553H318"/>
<comment type="similarity">
    <text evidence="9">Belongs to the GSP H family.</text>
</comment>
<evidence type="ECO:0000256" key="9">
    <source>
        <dbReference type="ARBA" id="ARBA00025772"/>
    </source>
</evidence>
<dbReference type="RefSeq" id="WP_143486765.1">
    <property type="nucleotide sequence ID" value="NZ_VJOY01000002.1"/>
</dbReference>
<evidence type="ECO:0000256" key="4">
    <source>
        <dbReference type="ARBA" id="ARBA00022481"/>
    </source>
</evidence>
<feature type="transmembrane region" description="Helical" evidence="11">
    <location>
        <begin position="12"/>
        <end position="33"/>
    </location>
</feature>
<keyword evidence="7 11" id="KW-1133">Transmembrane helix</keyword>
<keyword evidence="14" id="KW-1185">Reference proteome</keyword>
<accession>A0A553H318</accession>
<protein>
    <recommendedName>
        <fullName evidence="2">Type II secretion system protein H</fullName>
    </recommendedName>
    <alternativeName>
        <fullName evidence="10">General secretion pathway protein H</fullName>
    </alternativeName>
</protein>
<evidence type="ECO:0000256" key="11">
    <source>
        <dbReference type="SAM" id="Phobius"/>
    </source>
</evidence>
<feature type="domain" description="General secretion pathway GspH" evidence="12">
    <location>
        <begin position="45"/>
        <end position="146"/>
    </location>
</feature>
<dbReference type="GO" id="GO:0005886">
    <property type="term" value="C:plasma membrane"/>
    <property type="evidence" value="ECO:0007669"/>
    <property type="project" value="UniProtKB-SubCell"/>
</dbReference>
<dbReference type="Pfam" id="PF12019">
    <property type="entry name" value="GspH"/>
    <property type="match status" value="1"/>
</dbReference>
<dbReference type="EMBL" id="VJOY01000002">
    <property type="protein sequence ID" value="TRX76137.1"/>
    <property type="molecule type" value="Genomic_DNA"/>
</dbReference>
<evidence type="ECO:0000313" key="13">
    <source>
        <dbReference type="EMBL" id="TRX76137.1"/>
    </source>
</evidence>
<organism evidence="13 14">
    <name type="scientific">Pseudomonas mangiferae</name>
    <dbReference type="NCBI Taxonomy" id="2593654"/>
    <lineage>
        <taxon>Bacteria</taxon>
        <taxon>Pseudomonadati</taxon>
        <taxon>Pseudomonadota</taxon>
        <taxon>Gammaproteobacteria</taxon>
        <taxon>Pseudomonadales</taxon>
        <taxon>Pseudomonadaceae</taxon>
        <taxon>Pseudomonas</taxon>
    </lineage>
</organism>
<evidence type="ECO:0000256" key="8">
    <source>
        <dbReference type="ARBA" id="ARBA00023136"/>
    </source>
</evidence>
<evidence type="ECO:0000256" key="10">
    <source>
        <dbReference type="ARBA" id="ARBA00030775"/>
    </source>
</evidence>
<evidence type="ECO:0000256" key="6">
    <source>
        <dbReference type="ARBA" id="ARBA00022692"/>
    </source>
</evidence>
<dbReference type="Proteomes" id="UP000315235">
    <property type="component" value="Unassembled WGS sequence"/>
</dbReference>
<evidence type="ECO:0000256" key="2">
    <source>
        <dbReference type="ARBA" id="ARBA00021549"/>
    </source>
</evidence>
<keyword evidence="5" id="KW-0997">Cell inner membrane</keyword>
<keyword evidence="4" id="KW-0488">Methylation</keyword>
<keyword evidence="3" id="KW-1003">Cell membrane</keyword>
<dbReference type="OrthoDB" id="6880007at2"/>
<gene>
    <name evidence="13" type="ORF">FM069_02810</name>
</gene>